<comment type="similarity">
    <text evidence="2">Belongs to the sulfotransferase 3 family.</text>
</comment>
<evidence type="ECO:0000256" key="7">
    <source>
        <dbReference type="ARBA" id="ARBA00022989"/>
    </source>
</evidence>
<dbReference type="OrthoDB" id="10019582at2759"/>
<proteinExistence type="inferred from homology"/>
<comment type="subcellular location">
    <subcellularLocation>
        <location evidence="1">Golgi apparatus membrane</location>
        <topology evidence="1">Single-pass type II membrane protein</topology>
    </subcellularLocation>
</comment>
<keyword evidence="9 12" id="KW-0472">Membrane</keyword>
<name>A0A8J2HIF0_COTCN</name>
<dbReference type="GO" id="GO:0000139">
    <property type="term" value="C:Golgi membrane"/>
    <property type="evidence" value="ECO:0007669"/>
    <property type="project" value="UniProtKB-SubCell"/>
</dbReference>
<evidence type="ECO:0000256" key="6">
    <source>
        <dbReference type="ARBA" id="ARBA00022968"/>
    </source>
</evidence>
<evidence type="ECO:0000256" key="9">
    <source>
        <dbReference type="ARBA" id="ARBA00023136"/>
    </source>
</evidence>
<feature type="transmembrane region" description="Helical" evidence="12">
    <location>
        <begin position="6"/>
        <end position="23"/>
    </location>
</feature>
<evidence type="ECO:0000256" key="8">
    <source>
        <dbReference type="ARBA" id="ARBA00023034"/>
    </source>
</evidence>
<dbReference type="FunFam" id="3.40.50.300:FF:001418">
    <property type="entry name" value="Heparan sulfate 2-o-sulfotransferase"/>
    <property type="match status" value="1"/>
</dbReference>
<organism evidence="13 14">
    <name type="scientific">Cotesia congregata</name>
    <name type="common">Parasitoid wasp</name>
    <name type="synonym">Apanteles congregatus</name>
    <dbReference type="NCBI Taxonomy" id="51543"/>
    <lineage>
        <taxon>Eukaryota</taxon>
        <taxon>Metazoa</taxon>
        <taxon>Ecdysozoa</taxon>
        <taxon>Arthropoda</taxon>
        <taxon>Hexapoda</taxon>
        <taxon>Insecta</taxon>
        <taxon>Pterygota</taxon>
        <taxon>Neoptera</taxon>
        <taxon>Endopterygota</taxon>
        <taxon>Hymenoptera</taxon>
        <taxon>Apocrita</taxon>
        <taxon>Ichneumonoidea</taxon>
        <taxon>Braconidae</taxon>
        <taxon>Microgastrinae</taxon>
        <taxon>Cotesia</taxon>
    </lineage>
</organism>
<dbReference type="Pfam" id="PF03567">
    <property type="entry name" value="Sulfotransfer_2"/>
    <property type="match status" value="1"/>
</dbReference>
<evidence type="ECO:0000256" key="5">
    <source>
        <dbReference type="ARBA" id="ARBA00022692"/>
    </source>
</evidence>
<sequence length="389" mass="45450">MFSRNFSMQWLLIIILLTVILFFKIELGTLNSLLFILTSSSFYINIINIDMFTKSKVNKLTEVENYTKNMREFKSNTGSEKFEDITIIYNRVPKTGSTSFVGVVYDLCKKNKFHTLHINITNNMHTLTLYNQIQFITNVTQWDVIKPAFYHGHIAFLNFNKFGVKRMPLYLNLLRKPLDRFVSYYYFLRYGDNFRPHLIRKKYGDTKTFDECVKASQADCDPSNMEVGNRWALEEAKRNLVNNYFLVGVTEELDEFIHTLQIVLPSFFRGAHDMFSHSDKSHLRQTIQKIDPLPETVKKIQNSTVWKMENELYNFALSYFHSVKKRLINASSQDLNQHFMYEKIRPNANICTGYKPSGKRSCSCSLMHTKFAASNTVLSLSYGLVNEES</sequence>
<dbReference type="EMBL" id="CAJNRD030001121">
    <property type="protein sequence ID" value="CAG5096763.1"/>
    <property type="molecule type" value="Genomic_DNA"/>
</dbReference>
<comment type="subunit">
    <text evidence="3">Homotrimer.</text>
</comment>
<keyword evidence="6" id="KW-0735">Signal-anchor</keyword>
<dbReference type="PANTHER" id="PTHR12129">
    <property type="entry name" value="HEPARAN SULFATE 2-O-SULFOTRANSFERASE"/>
    <property type="match status" value="1"/>
</dbReference>
<keyword evidence="8" id="KW-0333">Golgi apparatus</keyword>
<dbReference type="SUPFAM" id="SSF52540">
    <property type="entry name" value="P-loop containing nucleoside triphosphate hydrolases"/>
    <property type="match status" value="1"/>
</dbReference>
<dbReference type="Gene3D" id="3.40.50.300">
    <property type="entry name" value="P-loop containing nucleotide triphosphate hydrolases"/>
    <property type="match status" value="1"/>
</dbReference>
<evidence type="ECO:0000256" key="11">
    <source>
        <dbReference type="ARBA" id="ARBA00023180"/>
    </source>
</evidence>
<evidence type="ECO:0000313" key="14">
    <source>
        <dbReference type="Proteomes" id="UP000786811"/>
    </source>
</evidence>
<dbReference type="InterPro" id="IPR007734">
    <property type="entry name" value="Heparan_SO4_2-O-STrfase"/>
</dbReference>
<gene>
    <name evidence="13" type="ORF">HICCMSTLAB_LOCUS8373</name>
</gene>
<evidence type="ECO:0000256" key="4">
    <source>
        <dbReference type="ARBA" id="ARBA00022679"/>
    </source>
</evidence>
<dbReference type="GO" id="GO:0015012">
    <property type="term" value="P:heparan sulfate proteoglycan biosynthetic process"/>
    <property type="evidence" value="ECO:0007669"/>
    <property type="project" value="UniProtKB-ARBA"/>
</dbReference>
<dbReference type="InterPro" id="IPR027417">
    <property type="entry name" value="P-loop_NTPase"/>
</dbReference>
<keyword evidence="10" id="KW-1015">Disulfide bond</keyword>
<keyword evidence="11" id="KW-0325">Glycoprotein</keyword>
<keyword evidence="14" id="KW-1185">Reference proteome</keyword>
<evidence type="ECO:0000256" key="3">
    <source>
        <dbReference type="ARBA" id="ARBA00011233"/>
    </source>
</evidence>
<keyword evidence="4" id="KW-0808">Transferase</keyword>
<dbReference type="AlphaFoldDB" id="A0A8J2HIF0"/>
<keyword evidence="7 12" id="KW-1133">Transmembrane helix</keyword>
<protein>
    <submittedName>
        <fullName evidence="13">Similar to Hs2st: Heparin sulfate O-sulfotransferase (Drosophila melanogaster)</fullName>
    </submittedName>
</protein>
<evidence type="ECO:0000313" key="13">
    <source>
        <dbReference type="EMBL" id="CAG5096763.1"/>
    </source>
</evidence>
<comment type="caution">
    <text evidence="13">The sequence shown here is derived from an EMBL/GenBank/DDBJ whole genome shotgun (WGS) entry which is preliminary data.</text>
</comment>
<dbReference type="Proteomes" id="UP000786811">
    <property type="component" value="Unassembled WGS sequence"/>
</dbReference>
<keyword evidence="5 12" id="KW-0812">Transmembrane</keyword>
<reference evidence="13" key="1">
    <citation type="submission" date="2021-04" db="EMBL/GenBank/DDBJ databases">
        <authorList>
            <person name="Chebbi M.A.C M."/>
        </authorList>
    </citation>
    <scope>NUCLEOTIDE SEQUENCE</scope>
</reference>
<evidence type="ECO:0000256" key="12">
    <source>
        <dbReference type="SAM" id="Phobius"/>
    </source>
</evidence>
<feature type="transmembrane region" description="Helical" evidence="12">
    <location>
        <begin position="30"/>
        <end position="49"/>
    </location>
</feature>
<evidence type="ECO:0000256" key="2">
    <source>
        <dbReference type="ARBA" id="ARBA00010569"/>
    </source>
</evidence>
<dbReference type="GO" id="GO:0004394">
    <property type="term" value="F:heparan sulfate 2-sulfotransferase activity"/>
    <property type="evidence" value="ECO:0007669"/>
    <property type="project" value="TreeGrafter"/>
</dbReference>
<evidence type="ECO:0000256" key="1">
    <source>
        <dbReference type="ARBA" id="ARBA00004323"/>
    </source>
</evidence>
<dbReference type="PANTHER" id="PTHR12129:SF17">
    <property type="entry name" value="HEPARAN SULFATE 2-O-SULFOTRANSFERASE 1"/>
    <property type="match status" value="1"/>
</dbReference>
<evidence type="ECO:0000256" key="10">
    <source>
        <dbReference type="ARBA" id="ARBA00023157"/>
    </source>
</evidence>
<accession>A0A8J2HIF0</accession>
<dbReference type="InterPro" id="IPR005331">
    <property type="entry name" value="Sulfotransferase"/>
</dbReference>